<name>A0A4Q9NIB6_9APHY</name>
<feature type="domain" description="DUF6533" evidence="1">
    <location>
        <begin position="24"/>
        <end position="69"/>
    </location>
</feature>
<sequence>MSSNSSSAAADIIASYAATAVTNYCSLAGIVFLMYAYTITIGREVELFWMRKFSGATLLFLANKYISLVNHLYDLAMFIGIHVNDKVRRYLLFHDISFIVTGIPLQTCNIEVEVFSSVDWLQYVPWAAFSGLRVFALCRMYSVSVVVSVLSLVPLGVNFGSKTFGVNEPGVGCGMDDDYSPSMSLNVLLIMNVFHIVFSFASDTTSNVTLFTEPSPKLANTLTAVLTSHFLLDLQEASQKEVQQDDTIEQSMPSRSVIGSKLSFAKVIGSLDSALKPGLYLGVDIDSEMVRDEYDVSVELSPVDFADPERLSYPQGSVASHDS</sequence>
<evidence type="ECO:0000259" key="1">
    <source>
        <dbReference type="Pfam" id="PF20151"/>
    </source>
</evidence>
<evidence type="ECO:0000313" key="2">
    <source>
        <dbReference type="EMBL" id="TBU61750.1"/>
    </source>
</evidence>
<dbReference type="Pfam" id="PF20151">
    <property type="entry name" value="DUF6533"/>
    <property type="match status" value="1"/>
</dbReference>
<dbReference type="InterPro" id="IPR045340">
    <property type="entry name" value="DUF6533"/>
</dbReference>
<protein>
    <recommendedName>
        <fullName evidence="1">DUF6533 domain-containing protein</fullName>
    </recommendedName>
</protein>
<dbReference type="EMBL" id="ML145096">
    <property type="protein sequence ID" value="TBU61750.1"/>
    <property type="molecule type" value="Genomic_DNA"/>
</dbReference>
<evidence type="ECO:0000313" key="3">
    <source>
        <dbReference type="Proteomes" id="UP000292082"/>
    </source>
</evidence>
<keyword evidence="3" id="KW-1185">Reference proteome</keyword>
<organism evidence="2 3">
    <name type="scientific">Dichomitus squalens</name>
    <dbReference type="NCBI Taxonomy" id="114155"/>
    <lineage>
        <taxon>Eukaryota</taxon>
        <taxon>Fungi</taxon>
        <taxon>Dikarya</taxon>
        <taxon>Basidiomycota</taxon>
        <taxon>Agaricomycotina</taxon>
        <taxon>Agaricomycetes</taxon>
        <taxon>Polyporales</taxon>
        <taxon>Polyporaceae</taxon>
        <taxon>Dichomitus</taxon>
    </lineage>
</organism>
<gene>
    <name evidence="2" type="ORF">BD310DRAFT_991766</name>
</gene>
<dbReference type="Proteomes" id="UP000292082">
    <property type="component" value="Unassembled WGS sequence"/>
</dbReference>
<dbReference type="AlphaFoldDB" id="A0A4Q9NIB6"/>
<reference evidence="2 3" key="1">
    <citation type="submission" date="2019-01" db="EMBL/GenBank/DDBJ databases">
        <title>Draft genome sequences of three monokaryotic isolates of the white-rot basidiomycete fungus Dichomitus squalens.</title>
        <authorList>
            <consortium name="DOE Joint Genome Institute"/>
            <person name="Lopez S.C."/>
            <person name="Andreopoulos B."/>
            <person name="Pangilinan J."/>
            <person name="Lipzen A."/>
            <person name="Riley R."/>
            <person name="Ahrendt S."/>
            <person name="Ng V."/>
            <person name="Barry K."/>
            <person name="Daum C."/>
            <person name="Grigoriev I.V."/>
            <person name="Hilden K.S."/>
            <person name="Makela M.R."/>
            <person name="de Vries R.P."/>
        </authorList>
    </citation>
    <scope>NUCLEOTIDE SEQUENCE [LARGE SCALE GENOMIC DNA]</scope>
    <source>
        <strain evidence="2 3">CBS 464.89</strain>
    </source>
</reference>
<proteinExistence type="predicted"/>
<accession>A0A4Q9NIB6</accession>